<reference evidence="1 2" key="1">
    <citation type="submission" date="2016-08" db="EMBL/GenBank/DDBJ databases">
        <title>Genomes of anaerobic fungi encode conserved fungal cellulosomes for biomass hydrolysis.</title>
        <authorList>
            <consortium name="DOE Joint Genome Institute"/>
            <person name="Haitjema C.H."/>
            <person name="Gilmore S.P."/>
            <person name="Henske J.K."/>
            <person name="Solomon K.V."/>
            <person name="De Groot R."/>
            <person name="Kuo A."/>
            <person name="Mondo S.J."/>
            <person name="Salamov A.A."/>
            <person name="Labutti K."/>
            <person name="Zhao Z."/>
            <person name="Chiniquy J."/>
            <person name="Barry K."/>
            <person name="Brewer H.M."/>
            <person name="Purvine S.O."/>
            <person name="Wright A.T."/>
            <person name="Boxma B."/>
            <person name="Van Alen T."/>
            <person name="Hackstein J.H."/>
            <person name="Baker S.E."/>
            <person name="Grigoriev I.V."/>
            <person name="O'Malley M.A."/>
        </authorList>
    </citation>
    <scope>NUCLEOTIDE SEQUENCE [LARGE SCALE GENOMIC DNA]</scope>
    <source>
        <strain evidence="2">finn</strain>
    </source>
</reference>
<dbReference type="OrthoDB" id="2129391at2759"/>
<gene>
    <name evidence="1" type="ORF">BCR36DRAFT_584608</name>
</gene>
<accession>A0A1Y1V5W8</accession>
<sequence length="162" mass="17929">MAYNNLHYGSTNSRMERFFKDSSSVPMGVLRDKRGFPLPASRAIPLTAANRGFDHDISTVGREIDVAYDYKKRQLERSSSNLNAFSVSDPNLFASTKTSNMRPYASMDSLYSSSDSLNNSSSSSVISNSSSSSNISISRFSSAYMDSLDPSFMSHYVSYDLD</sequence>
<reference evidence="1 2" key="2">
    <citation type="submission" date="2016-08" db="EMBL/GenBank/DDBJ databases">
        <title>Pervasive Adenine N6-methylation of Active Genes in Fungi.</title>
        <authorList>
            <consortium name="DOE Joint Genome Institute"/>
            <person name="Mondo S.J."/>
            <person name="Dannebaum R.O."/>
            <person name="Kuo R.C."/>
            <person name="Labutti K."/>
            <person name="Haridas S."/>
            <person name="Kuo A."/>
            <person name="Salamov A."/>
            <person name="Ahrendt S.R."/>
            <person name="Lipzen A."/>
            <person name="Sullivan W."/>
            <person name="Andreopoulos W.B."/>
            <person name="Clum A."/>
            <person name="Lindquist E."/>
            <person name="Daum C."/>
            <person name="Ramamoorthy G.K."/>
            <person name="Gryganskyi A."/>
            <person name="Culley D."/>
            <person name="Magnuson J.K."/>
            <person name="James T.Y."/>
            <person name="O'Malley M.A."/>
            <person name="Stajich J.E."/>
            <person name="Spatafora J.W."/>
            <person name="Visel A."/>
            <person name="Grigoriev I.V."/>
        </authorList>
    </citation>
    <scope>NUCLEOTIDE SEQUENCE [LARGE SCALE GENOMIC DNA]</scope>
    <source>
        <strain evidence="2">finn</strain>
    </source>
</reference>
<protein>
    <submittedName>
        <fullName evidence="1">Uncharacterized protein</fullName>
    </submittedName>
</protein>
<comment type="caution">
    <text evidence="1">The sequence shown here is derived from an EMBL/GenBank/DDBJ whole genome shotgun (WGS) entry which is preliminary data.</text>
</comment>
<evidence type="ECO:0000313" key="2">
    <source>
        <dbReference type="Proteomes" id="UP000193719"/>
    </source>
</evidence>
<name>A0A1Y1V5W8_9FUNG</name>
<dbReference type="Proteomes" id="UP000193719">
    <property type="component" value="Unassembled WGS sequence"/>
</dbReference>
<dbReference type="AlphaFoldDB" id="A0A1Y1V5W8"/>
<organism evidence="1 2">
    <name type="scientific">Piromyces finnis</name>
    <dbReference type="NCBI Taxonomy" id="1754191"/>
    <lineage>
        <taxon>Eukaryota</taxon>
        <taxon>Fungi</taxon>
        <taxon>Fungi incertae sedis</taxon>
        <taxon>Chytridiomycota</taxon>
        <taxon>Chytridiomycota incertae sedis</taxon>
        <taxon>Neocallimastigomycetes</taxon>
        <taxon>Neocallimastigales</taxon>
        <taxon>Neocallimastigaceae</taxon>
        <taxon>Piromyces</taxon>
    </lineage>
</organism>
<keyword evidence="2" id="KW-1185">Reference proteome</keyword>
<dbReference type="EMBL" id="MCFH01000029">
    <property type="protein sequence ID" value="ORX47910.1"/>
    <property type="molecule type" value="Genomic_DNA"/>
</dbReference>
<proteinExistence type="predicted"/>
<evidence type="ECO:0000313" key="1">
    <source>
        <dbReference type="EMBL" id="ORX47910.1"/>
    </source>
</evidence>